<dbReference type="InterPro" id="IPR006439">
    <property type="entry name" value="HAD-SF_hydro_IA"/>
</dbReference>
<feature type="binding site" evidence="10">
    <location>
        <position position="179"/>
    </location>
    <ligand>
        <name>Mg(2+)</name>
        <dbReference type="ChEBI" id="CHEBI:18420"/>
    </ligand>
</feature>
<evidence type="ECO:0000313" key="12">
    <source>
        <dbReference type="Proteomes" id="UP000015462"/>
    </source>
</evidence>
<evidence type="ECO:0000256" key="6">
    <source>
        <dbReference type="ARBA" id="ARBA00022723"/>
    </source>
</evidence>
<comment type="caution">
    <text evidence="11">The sequence shown here is derived from an EMBL/GenBank/DDBJ whole genome shotgun (WGS) entry which is preliminary data.</text>
</comment>
<keyword evidence="9 10" id="KW-0119">Carbohydrate metabolism</keyword>
<dbReference type="NCBIfam" id="NF009695">
    <property type="entry name" value="PRK13222.1-2"/>
    <property type="match status" value="1"/>
</dbReference>
<gene>
    <name evidence="11" type="ORF">L196_07014</name>
</gene>
<comment type="pathway">
    <text evidence="3 10">Organic acid metabolism; glycolate biosynthesis; glycolate from 2-phosphoglycolate: step 1/1.</text>
</comment>
<keyword evidence="12" id="KW-1185">Reference proteome</keyword>
<keyword evidence="7 10" id="KW-0378">Hydrolase</keyword>
<dbReference type="SFLD" id="SFLDS00003">
    <property type="entry name" value="Haloacid_Dehalogenase"/>
    <property type="match status" value="1"/>
</dbReference>
<dbReference type="PANTHER" id="PTHR43434">
    <property type="entry name" value="PHOSPHOGLYCOLATE PHOSPHATASE"/>
    <property type="match status" value="1"/>
</dbReference>
<dbReference type="InterPro" id="IPR023214">
    <property type="entry name" value="HAD_sf"/>
</dbReference>
<accession>A0AB33Z128</accession>
<dbReference type="NCBIfam" id="TIGR01549">
    <property type="entry name" value="HAD-SF-IA-v1"/>
    <property type="match status" value="1"/>
</dbReference>
<dbReference type="CDD" id="cd16417">
    <property type="entry name" value="HAD_PGPase"/>
    <property type="match status" value="1"/>
</dbReference>
<dbReference type="EC" id="3.1.3.18" evidence="5 10"/>
<dbReference type="GO" id="GO:0046872">
    <property type="term" value="F:metal ion binding"/>
    <property type="evidence" value="ECO:0007669"/>
    <property type="project" value="UniProtKB-KW"/>
</dbReference>
<protein>
    <recommendedName>
        <fullName evidence="5 10">Phosphoglycolate phosphatase</fullName>
        <shortName evidence="10">PGP</shortName>
        <shortName evidence="10">PGPase</shortName>
        <ecNumber evidence="5 10">3.1.3.18</ecNumber>
    </recommendedName>
</protein>
<dbReference type="FunFam" id="3.40.50.1000:FF:000022">
    <property type="entry name" value="Phosphoglycolate phosphatase"/>
    <property type="match status" value="1"/>
</dbReference>
<organism evidence="11 12">
    <name type="scientific">Cycloclasticus pugetii</name>
    <dbReference type="NCBI Taxonomy" id="34068"/>
    <lineage>
        <taxon>Bacteria</taxon>
        <taxon>Pseudomonadati</taxon>
        <taxon>Pseudomonadota</taxon>
        <taxon>Gammaproteobacteria</taxon>
        <taxon>Thiotrichales</taxon>
        <taxon>Piscirickettsiaceae</taxon>
        <taxon>Cycloclasticus</taxon>
    </lineage>
</organism>
<dbReference type="GO" id="GO:0006281">
    <property type="term" value="P:DNA repair"/>
    <property type="evidence" value="ECO:0007669"/>
    <property type="project" value="TreeGrafter"/>
</dbReference>
<keyword evidence="8 10" id="KW-0460">Magnesium</keyword>
<keyword evidence="6 10" id="KW-0479">Metal-binding</keyword>
<dbReference type="InterPro" id="IPR037512">
    <property type="entry name" value="PGPase_prok"/>
</dbReference>
<dbReference type="AlphaFoldDB" id="A0AB33Z128"/>
<dbReference type="SFLD" id="SFLDG01135">
    <property type="entry name" value="C1.5.6:_HAD__Beta-PGM__Phospha"/>
    <property type="match status" value="1"/>
</dbReference>
<evidence type="ECO:0000256" key="5">
    <source>
        <dbReference type="ARBA" id="ARBA00013078"/>
    </source>
</evidence>
<evidence type="ECO:0000313" key="11">
    <source>
        <dbReference type="EMBL" id="EPD12893.1"/>
    </source>
</evidence>
<evidence type="ECO:0000256" key="7">
    <source>
        <dbReference type="ARBA" id="ARBA00022801"/>
    </source>
</evidence>
<dbReference type="PANTHER" id="PTHR43434:SF1">
    <property type="entry name" value="PHOSPHOGLYCOLATE PHOSPHATASE"/>
    <property type="match status" value="1"/>
</dbReference>
<dbReference type="NCBIfam" id="TIGR01509">
    <property type="entry name" value="HAD-SF-IA-v3"/>
    <property type="match status" value="1"/>
</dbReference>
<comment type="cofactor">
    <cofactor evidence="2 10">
        <name>Mg(2+)</name>
        <dbReference type="ChEBI" id="CHEBI:18420"/>
    </cofactor>
</comment>
<evidence type="ECO:0000256" key="8">
    <source>
        <dbReference type="ARBA" id="ARBA00022842"/>
    </source>
</evidence>
<comment type="similarity">
    <text evidence="4 10">Belongs to the HAD-like hydrolase superfamily. CbbY/CbbZ/Gph/YieH family.</text>
</comment>
<evidence type="ECO:0000256" key="1">
    <source>
        <dbReference type="ARBA" id="ARBA00000830"/>
    </source>
</evidence>
<dbReference type="InterPro" id="IPR036412">
    <property type="entry name" value="HAD-like_sf"/>
</dbReference>
<dbReference type="InterPro" id="IPR050155">
    <property type="entry name" value="HAD-like_hydrolase_sf"/>
</dbReference>
<feature type="binding site" evidence="10">
    <location>
        <position position="16"/>
    </location>
    <ligand>
        <name>Mg(2+)</name>
        <dbReference type="ChEBI" id="CHEBI:18420"/>
    </ligand>
</feature>
<dbReference type="NCBIfam" id="TIGR01449">
    <property type="entry name" value="PGP_bact"/>
    <property type="match status" value="1"/>
</dbReference>
<feature type="active site" description="Nucleophile" evidence="10">
    <location>
        <position position="16"/>
    </location>
</feature>
<dbReference type="RefSeq" id="WP_015006804.1">
    <property type="nucleotide sequence ID" value="NZ_JARGOU010000026.1"/>
</dbReference>
<dbReference type="SUPFAM" id="SSF56784">
    <property type="entry name" value="HAD-like"/>
    <property type="match status" value="1"/>
</dbReference>
<proteinExistence type="inferred from homology"/>
<name>A0AB33Z128_9GAMM</name>
<dbReference type="Gene3D" id="1.10.150.240">
    <property type="entry name" value="Putative phosphatase, domain 2"/>
    <property type="match status" value="1"/>
</dbReference>
<feature type="binding site" evidence="10">
    <location>
        <position position="18"/>
    </location>
    <ligand>
        <name>Mg(2+)</name>
        <dbReference type="ChEBI" id="CHEBI:18420"/>
    </ligand>
</feature>
<evidence type="ECO:0000256" key="2">
    <source>
        <dbReference type="ARBA" id="ARBA00001946"/>
    </source>
</evidence>
<sequence>MKTLRDNCQTKLVAFDLDGTLLDSVPDLAKAVQLTLAELNLPTQQQDNVRGWIGNGARVLVKRALSGDINGDIPKDLFDKAYPIFLKHYADNLNTDSELYNGVEDTLAAFKRAGIAMACITNKPEQFTLPLLKEIGLSQFFDKVVCGDSFEHRKPHPMPLLETAKFFNVLPEQSIMVGDSVNDIMAAQAAGFYSICVSYGYHGEDDVHQLGADVVIQHFSEIAQLLEKAA</sequence>
<reference evidence="11 12" key="1">
    <citation type="journal article" date="2013" name="Genome Announc.">
        <title>Genome Sequence of the Pyrene- and Fluoranthene-Degrading Bacterium Cycloclasticus sp. Strain PY97M.</title>
        <authorList>
            <person name="Cui Z."/>
            <person name="Xu G."/>
            <person name="Li Q."/>
            <person name="Gao W."/>
            <person name="Zheng L."/>
        </authorList>
    </citation>
    <scope>NUCLEOTIDE SEQUENCE [LARGE SCALE GENOMIC DNA]</scope>
    <source>
        <strain evidence="11 12">PY97M</strain>
    </source>
</reference>
<dbReference type="SFLD" id="SFLDG01129">
    <property type="entry name" value="C1.5:_HAD__Beta-PGM__Phosphata"/>
    <property type="match status" value="1"/>
</dbReference>
<dbReference type="Pfam" id="PF13419">
    <property type="entry name" value="HAD_2"/>
    <property type="match status" value="1"/>
</dbReference>
<evidence type="ECO:0000256" key="4">
    <source>
        <dbReference type="ARBA" id="ARBA00006171"/>
    </source>
</evidence>
<evidence type="ECO:0000256" key="3">
    <source>
        <dbReference type="ARBA" id="ARBA00004818"/>
    </source>
</evidence>
<evidence type="ECO:0000256" key="10">
    <source>
        <dbReference type="HAMAP-Rule" id="MF_00495"/>
    </source>
</evidence>
<dbReference type="Gene3D" id="3.40.50.1000">
    <property type="entry name" value="HAD superfamily/HAD-like"/>
    <property type="match status" value="1"/>
</dbReference>
<dbReference type="HAMAP" id="MF_00495">
    <property type="entry name" value="GPH_hydrolase_bact"/>
    <property type="match status" value="1"/>
</dbReference>
<comment type="function">
    <text evidence="10">Specifically catalyzes the dephosphorylation of 2-phosphoglycolate. Is involved in the dissimilation of the intracellular 2-phosphoglycolate formed during the DNA repair of 3'-phosphoglycolate ends, a major class of DNA lesions induced by oxidative stress.</text>
</comment>
<dbReference type="GO" id="GO:0008967">
    <property type="term" value="F:phosphoglycolate phosphatase activity"/>
    <property type="evidence" value="ECO:0007669"/>
    <property type="project" value="UniProtKB-UniRule"/>
</dbReference>
<dbReference type="GO" id="GO:0046295">
    <property type="term" value="P:glycolate biosynthetic process"/>
    <property type="evidence" value="ECO:0007669"/>
    <property type="project" value="UniProtKB-UniRule"/>
</dbReference>
<dbReference type="EMBL" id="ASHL01000005">
    <property type="protein sequence ID" value="EPD12893.1"/>
    <property type="molecule type" value="Genomic_DNA"/>
</dbReference>
<dbReference type="GO" id="GO:0005975">
    <property type="term" value="P:carbohydrate metabolic process"/>
    <property type="evidence" value="ECO:0007669"/>
    <property type="project" value="InterPro"/>
</dbReference>
<evidence type="ECO:0000256" key="9">
    <source>
        <dbReference type="ARBA" id="ARBA00023277"/>
    </source>
</evidence>
<dbReference type="InterPro" id="IPR023198">
    <property type="entry name" value="PGP-like_dom2"/>
</dbReference>
<comment type="catalytic activity">
    <reaction evidence="1 10">
        <text>2-phosphoglycolate + H2O = glycolate + phosphate</text>
        <dbReference type="Rhea" id="RHEA:14369"/>
        <dbReference type="ChEBI" id="CHEBI:15377"/>
        <dbReference type="ChEBI" id="CHEBI:29805"/>
        <dbReference type="ChEBI" id="CHEBI:43474"/>
        <dbReference type="ChEBI" id="CHEBI:58033"/>
        <dbReference type="EC" id="3.1.3.18"/>
    </reaction>
</comment>
<dbReference type="InterPro" id="IPR041492">
    <property type="entry name" value="HAD_2"/>
</dbReference>
<dbReference type="GO" id="GO:0005829">
    <property type="term" value="C:cytosol"/>
    <property type="evidence" value="ECO:0007669"/>
    <property type="project" value="TreeGrafter"/>
</dbReference>
<dbReference type="Proteomes" id="UP000015462">
    <property type="component" value="Unassembled WGS sequence"/>
</dbReference>